<feature type="transmembrane region" description="Helical" evidence="1">
    <location>
        <begin position="331"/>
        <end position="351"/>
    </location>
</feature>
<feature type="transmembrane region" description="Helical" evidence="1">
    <location>
        <begin position="89"/>
        <end position="108"/>
    </location>
</feature>
<feature type="transmembrane region" description="Helical" evidence="1">
    <location>
        <begin position="225"/>
        <end position="244"/>
    </location>
</feature>
<feature type="transmembrane region" description="Helical" evidence="1">
    <location>
        <begin position="143"/>
        <end position="162"/>
    </location>
</feature>
<feature type="domain" description="Glycosyltransferase RgtA/B/C/D-like" evidence="2">
    <location>
        <begin position="74"/>
        <end position="240"/>
    </location>
</feature>
<keyword evidence="4" id="KW-1185">Reference proteome</keyword>
<feature type="transmembrane region" description="Helical" evidence="1">
    <location>
        <begin position="403"/>
        <end position="423"/>
    </location>
</feature>
<protein>
    <recommendedName>
        <fullName evidence="2">Glycosyltransferase RgtA/B/C/D-like domain-containing protein</fullName>
    </recommendedName>
</protein>
<evidence type="ECO:0000259" key="2">
    <source>
        <dbReference type="Pfam" id="PF13231"/>
    </source>
</evidence>
<dbReference type="EMBL" id="BIFR01000001">
    <property type="protein sequence ID" value="GCE10972.1"/>
    <property type="molecule type" value="Genomic_DNA"/>
</dbReference>
<feature type="transmembrane region" description="Helical" evidence="1">
    <location>
        <begin position="372"/>
        <end position="391"/>
    </location>
</feature>
<proteinExistence type="predicted"/>
<dbReference type="AlphaFoldDB" id="A0A401ZW07"/>
<feature type="transmembrane region" description="Helical" evidence="1">
    <location>
        <begin position="182"/>
        <end position="213"/>
    </location>
</feature>
<name>A0A401ZW07_9CHLR</name>
<sequence length="574" mass="65052">MRKSHWKRPFPLYPLLAGLIIVIAMLVRLFLTYQGWPQTNSDESTMGLIARHIAFNGEHPLVFYGQDYMGIGEAYVGALFFQFLGSTIFALRLGLIVIFVVFLIGMYILTTTLYNRPLAVLTVLLLSVGPYEVIFRQLMATGGYPEGLVFAIILLLFAYWLARQRLLQTNAHAEKWRYGYYLLWGVVAGLSVWSDLLMIPFVLTIGLFLVIFCQRTKQDWSRIPLVLLLSFVIGFSPCIINKVFAPPIPSGLQVIPIGQQQQNINKPKYTNDLGKAVKPPTIVEQIEGTILVSLPVSTGANAFCHLTADQAWPLSQQMSPYAVRCTAEHGIWGLVLIVLWCVACLLTLRRLMRLWVQPRSQEEGLAALRHSMLLTILICTGGTFLLYMFSASPAVVPWSSTRYLTGLFIATPVVLSPLWYAYYPFKYLKRWLNPIVFGIKYVVLLFALLVLLQGTVNTFKQIPGAQGGERQQQGFMTHLLQKNIVHIYSDYWTCNRTIFESNEQIICSVLDDQLQPGLNRYTPYAKTVASDKGASYAFHVASTPAKVFESHVNTRRYQRYIINGYVVYQPRLSR</sequence>
<dbReference type="InterPro" id="IPR038731">
    <property type="entry name" value="RgtA/B/C-like"/>
</dbReference>
<organism evidence="3 4">
    <name type="scientific">Tengunoibacter tsumagoiensis</name>
    <dbReference type="NCBI Taxonomy" id="2014871"/>
    <lineage>
        <taxon>Bacteria</taxon>
        <taxon>Bacillati</taxon>
        <taxon>Chloroflexota</taxon>
        <taxon>Ktedonobacteria</taxon>
        <taxon>Ktedonobacterales</taxon>
        <taxon>Dictyobacteraceae</taxon>
        <taxon>Tengunoibacter</taxon>
    </lineage>
</organism>
<keyword evidence="1" id="KW-0812">Transmembrane</keyword>
<reference evidence="4" key="1">
    <citation type="submission" date="2018-12" db="EMBL/GenBank/DDBJ databases">
        <title>Tengunoibacter tsumagoiensis gen. nov., sp. nov., Dictyobacter kobayashii sp. nov., D. alpinus sp. nov., and D. joshuensis sp. nov. and description of Dictyobacteraceae fam. nov. within the order Ktedonobacterales isolated from Tengu-no-mugimeshi.</title>
        <authorList>
            <person name="Wang C.M."/>
            <person name="Zheng Y."/>
            <person name="Sakai Y."/>
            <person name="Toyoda A."/>
            <person name="Minakuchi Y."/>
            <person name="Abe K."/>
            <person name="Yokota A."/>
            <person name="Yabe S."/>
        </authorList>
    </citation>
    <scope>NUCLEOTIDE SEQUENCE [LARGE SCALE GENOMIC DNA]</scope>
    <source>
        <strain evidence="4">Uno3</strain>
    </source>
</reference>
<comment type="caution">
    <text evidence="3">The sequence shown here is derived from an EMBL/GenBank/DDBJ whole genome shotgun (WGS) entry which is preliminary data.</text>
</comment>
<feature type="transmembrane region" description="Helical" evidence="1">
    <location>
        <begin position="114"/>
        <end position="131"/>
    </location>
</feature>
<dbReference type="RefSeq" id="WP_126578528.1">
    <property type="nucleotide sequence ID" value="NZ_BIFR01000001.1"/>
</dbReference>
<evidence type="ECO:0000313" key="3">
    <source>
        <dbReference type="EMBL" id="GCE10972.1"/>
    </source>
</evidence>
<keyword evidence="1" id="KW-0472">Membrane</keyword>
<evidence type="ECO:0000313" key="4">
    <source>
        <dbReference type="Proteomes" id="UP000287352"/>
    </source>
</evidence>
<feature type="transmembrane region" description="Helical" evidence="1">
    <location>
        <begin position="435"/>
        <end position="456"/>
    </location>
</feature>
<keyword evidence="1" id="KW-1133">Transmembrane helix</keyword>
<dbReference type="OrthoDB" id="5124967at2"/>
<dbReference type="Proteomes" id="UP000287352">
    <property type="component" value="Unassembled WGS sequence"/>
</dbReference>
<gene>
    <name evidence="3" type="ORF">KTT_08310</name>
</gene>
<evidence type="ECO:0000256" key="1">
    <source>
        <dbReference type="SAM" id="Phobius"/>
    </source>
</evidence>
<feature type="transmembrane region" description="Helical" evidence="1">
    <location>
        <begin position="12"/>
        <end position="31"/>
    </location>
</feature>
<dbReference type="Pfam" id="PF13231">
    <property type="entry name" value="PMT_2"/>
    <property type="match status" value="1"/>
</dbReference>
<accession>A0A401ZW07</accession>